<dbReference type="PANTHER" id="PTHR10797">
    <property type="entry name" value="CCR4-NOT TRANSCRIPTION COMPLEX SUBUNIT"/>
    <property type="match status" value="1"/>
</dbReference>
<evidence type="ECO:0000256" key="8">
    <source>
        <dbReference type="ARBA" id="ARBA00022723"/>
    </source>
</evidence>
<comment type="similarity">
    <text evidence="4">Belongs to the CAF1 family.</text>
</comment>
<evidence type="ECO:0000256" key="11">
    <source>
        <dbReference type="ARBA" id="ARBA00022884"/>
    </source>
</evidence>
<evidence type="ECO:0000256" key="3">
    <source>
        <dbReference type="ARBA" id="ARBA00004496"/>
    </source>
</evidence>
<dbReference type="Proteomes" id="UP000887574">
    <property type="component" value="Unplaced"/>
</dbReference>
<evidence type="ECO:0000256" key="7">
    <source>
        <dbReference type="ARBA" id="ARBA00022722"/>
    </source>
</evidence>
<keyword evidence="9" id="KW-0378">Hydrolase</keyword>
<dbReference type="AlphaFoldDB" id="A0A915CMC4"/>
<evidence type="ECO:0000313" key="15">
    <source>
        <dbReference type="Proteomes" id="UP000887574"/>
    </source>
</evidence>
<keyword evidence="14" id="KW-0539">Nucleus</keyword>
<dbReference type="GO" id="GO:0004535">
    <property type="term" value="F:poly(A)-specific ribonuclease activity"/>
    <property type="evidence" value="ECO:0007669"/>
    <property type="project" value="UniProtKB-EC"/>
</dbReference>
<dbReference type="GO" id="GO:0003723">
    <property type="term" value="F:RNA binding"/>
    <property type="evidence" value="ECO:0007669"/>
    <property type="project" value="UniProtKB-KW"/>
</dbReference>
<evidence type="ECO:0000256" key="9">
    <source>
        <dbReference type="ARBA" id="ARBA00022801"/>
    </source>
</evidence>
<evidence type="ECO:0000256" key="1">
    <source>
        <dbReference type="ARBA" id="ARBA00001663"/>
    </source>
</evidence>
<evidence type="ECO:0000256" key="12">
    <source>
        <dbReference type="ARBA" id="ARBA00023015"/>
    </source>
</evidence>
<comment type="catalytic activity">
    <reaction evidence="1">
        <text>Exonucleolytic cleavage of poly(A) to 5'-AMP.</text>
        <dbReference type="EC" id="3.1.13.4"/>
    </reaction>
</comment>
<dbReference type="InterPro" id="IPR006941">
    <property type="entry name" value="RNase_CAF1"/>
</dbReference>
<evidence type="ECO:0000256" key="4">
    <source>
        <dbReference type="ARBA" id="ARBA00008372"/>
    </source>
</evidence>
<dbReference type="Pfam" id="PF04857">
    <property type="entry name" value="CAF1"/>
    <property type="match status" value="1"/>
</dbReference>
<evidence type="ECO:0000256" key="6">
    <source>
        <dbReference type="ARBA" id="ARBA00022490"/>
    </source>
</evidence>
<comment type="subcellular location">
    <subcellularLocation>
        <location evidence="3">Cytoplasm</location>
    </subcellularLocation>
    <subcellularLocation>
        <location evidence="2">Nucleus</location>
    </subcellularLocation>
</comment>
<evidence type="ECO:0000256" key="10">
    <source>
        <dbReference type="ARBA" id="ARBA00022839"/>
    </source>
</evidence>
<dbReference type="InterPro" id="IPR036397">
    <property type="entry name" value="RNaseH_sf"/>
</dbReference>
<evidence type="ECO:0000256" key="2">
    <source>
        <dbReference type="ARBA" id="ARBA00004123"/>
    </source>
</evidence>
<organism evidence="15 16">
    <name type="scientific">Ditylenchus dipsaci</name>
    <dbReference type="NCBI Taxonomy" id="166011"/>
    <lineage>
        <taxon>Eukaryota</taxon>
        <taxon>Metazoa</taxon>
        <taxon>Ecdysozoa</taxon>
        <taxon>Nematoda</taxon>
        <taxon>Chromadorea</taxon>
        <taxon>Rhabditida</taxon>
        <taxon>Tylenchina</taxon>
        <taxon>Tylenchomorpha</taxon>
        <taxon>Sphaerularioidea</taxon>
        <taxon>Anguinidae</taxon>
        <taxon>Anguininae</taxon>
        <taxon>Ditylenchus</taxon>
    </lineage>
</organism>
<name>A0A915CMC4_9BILA</name>
<protein>
    <recommendedName>
        <fullName evidence="5">poly(A)-specific ribonuclease</fullName>
        <ecNumber evidence="5">3.1.13.4</ecNumber>
    </recommendedName>
</protein>
<dbReference type="GO" id="GO:0005737">
    <property type="term" value="C:cytoplasm"/>
    <property type="evidence" value="ECO:0007669"/>
    <property type="project" value="UniProtKB-SubCell"/>
</dbReference>
<dbReference type="Gene3D" id="3.30.420.10">
    <property type="entry name" value="Ribonuclease H-like superfamily/Ribonuclease H"/>
    <property type="match status" value="2"/>
</dbReference>
<dbReference type="InterPro" id="IPR012337">
    <property type="entry name" value="RNaseH-like_sf"/>
</dbReference>
<evidence type="ECO:0000256" key="13">
    <source>
        <dbReference type="ARBA" id="ARBA00023163"/>
    </source>
</evidence>
<dbReference type="WBParaSite" id="jg10627">
    <property type="protein sequence ID" value="jg10627"/>
    <property type="gene ID" value="jg10627"/>
</dbReference>
<dbReference type="InterPro" id="IPR039637">
    <property type="entry name" value="CNOT7/CNOT8/Pop2"/>
</dbReference>
<dbReference type="EC" id="3.1.13.4" evidence="5"/>
<evidence type="ECO:0000313" key="16">
    <source>
        <dbReference type="WBParaSite" id="jg10627"/>
    </source>
</evidence>
<keyword evidence="7" id="KW-0540">Nuclease</keyword>
<reference evidence="16" key="1">
    <citation type="submission" date="2022-11" db="UniProtKB">
        <authorList>
            <consortium name="WormBaseParasite"/>
        </authorList>
    </citation>
    <scope>IDENTIFICATION</scope>
</reference>
<keyword evidence="8" id="KW-0479">Metal-binding</keyword>
<keyword evidence="6" id="KW-0963">Cytoplasm</keyword>
<keyword evidence="13" id="KW-0804">Transcription</keyword>
<keyword evidence="10" id="KW-0269">Exonuclease</keyword>
<dbReference type="GO" id="GO:0046872">
    <property type="term" value="F:metal ion binding"/>
    <property type="evidence" value="ECO:0007669"/>
    <property type="project" value="UniProtKB-KW"/>
</dbReference>
<sequence length="246" mass="28005">MVAQEVKIHEVWCSNLEEEFVKIRSIIDSYPYVAMDTEFPGVVATPIGQFRSKEDFNYQQLLCNVNVLKLIQFNFHFSVGDDLYSTESIELLRTAGIDFAKHQTNGILMEDFGELLTTSGLLVEPHITWITFHSCFDFGYLIKSILLGKLPSDEKEFFRYHKALFPTSFDIKALIKQPAPVAAKLKGSLQDVADQLQVTRIGIQHQAGSDSLLTAMTFFKLKERFFAENWNDIVDEVQGKCYGLSN</sequence>
<dbReference type="GO" id="GO:0030014">
    <property type="term" value="C:CCR4-NOT complex"/>
    <property type="evidence" value="ECO:0007669"/>
    <property type="project" value="InterPro"/>
</dbReference>
<proteinExistence type="inferred from homology"/>
<evidence type="ECO:0000256" key="5">
    <source>
        <dbReference type="ARBA" id="ARBA00012161"/>
    </source>
</evidence>
<keyword evidence="12" id="KW-0805">Transcription regulation</keyword>
<keyword evidence="11" id="KW-0694">RNA-binding</keyword>
<accession>A0A915CMC4</accession>
<keyword evidence="15" id="KW-1185">Reference proteome</keyword>
<evidence type="ECO:0000256" key="14">
    <source>
        <dbReference type="ARBA" id="ARBA00023242"/>
    </source>
</evidence>
<dbReference type="SUPFAM" id="SSF53098">
    <property type="entry name" value="Ribonuclease H-like"/>
    <property type="match status" value="1"/>
</dbReference>
<dbReference type="GO" id="GO:0005634">
    <property type="term" value="C:nucleus"/>
    <property type="evidence" value="ECO:0007669"/>
    <property type="project" value="UniProtKB-SubCell"/>
</dbReference>